<sequence length="116" mass="12536">MNNPTVLPGQASIFDELDAHDDDTAWWAQAWAAAEAEAASGRVFAAYDLCTRHGVPDPESVNRWGALFTKLRAAGVIDRYDYAPSGRPTVRGSAASRWRGTYRYRTAAGTTTGDAA</sequence>
<name>A0ABP6CJU3_9ACTN</name>
<dbReference type="RefSeq" id="WP_344546123.1">
    <property type="nucleotide sequence ID" value="NZ_BAAATD010000009.1"/>
</dbReference>
<protein>
    <submittedName>
        <fullName evidence="1">Uncharacterized protein</fullName>
    </submittedName>
</protein>
<evidence type="ECO:0000313" key="2">
    <source>
        <dbReference type="Proteomes" id="UP001501509"/>
    </source>
</evidence>
<reference evidence="2" key="1">
    <citation type="journal article" date="2019" name="Int. J. Syst. Evol. Microbiol.">
        <title>The Global Catalogue of Microorganisms (GCM) 10K type strain sequencing project: providing services to taxonomists for standard genome sequencing and annotation.</title>
        <authorList>
            <consortium name="The Broad Institute Genomics Platform"/>
            <consortium name="The Broad Institute Genome Sequencing Center for Infectious Disease"/>
            <person name="Wu L."/>
            <person name="Ma J."/>
        </authorList>
    </citation>
    <scope>NUCLEOTIDE SEQUENCE [LARGE SCALE GENOMIC DNA]</scope>
    <source>
        <strain evidence="2">JCM 6833</strain>
    </source>
</reference>
<accession>A0ABP6CJU3</accession>
<gene>
    <name evidence="1" type="ORF">GCM10010411_63100</name>
</gene>
<proteinExistence type="predicted"/>
<dbReference type="Proteomes" id="UP001501509">
    <property type="component" value="Unassembled WGS sequence"/>
</dbReference>
<keyword evidence="2" id="KW-1185">Reference proteome</keyword>
<organism evidence="1 2">
    <name type="scientific">Actinomadura fulvescens</name>
    <dbReference type="NCBI Taxonomy" id="46160"/>
    <lineage>
        <taxon>Bacteria</taxon>
        <taxon>Bacillati</taxon>
        <taxon>Actinomycetota</taxon>
        <taxon>Actinomycetes</taxon>
        <taxon>Streptosporangiales</taxon>
        <taxon>Thermomonosporaceae</taxon>
        <taxon>Actinomadura</taxon>
    </lineage>
</organism>
<evidence type="ECO:0000313" key="1">
    <source>
        <dbReference type="EMBL" id="GAA2618894.1"/>
    </source>
</evidence>
<comment type="caution">
    <text evidence="1">The sequence shown here is derived from an EMBL/GenBank/DDBJ whole genome shotgun (WGS) entry which is preliminary data.</text>
</comment>
<dbReference type="EMBL" id="BAAATD010000009">
    <property type="protein sequence ID" value="GAA2618894.1"/>
    <property type="molecule type" value="Genomic_DNA"/>
</dbReference>